<dbReference type="FunFam" id="1.20.1250.20:FF:000197">
    <property type="entry name" value="Siderophore iron transporter 1"/>
    <property type="match status" value="1"/>
</dbReference>
<dbReference type="PANTHER" id="PTHR23501:SF87">
    <property type="entry name" value="SIDEROPHORE IRON TRANSPORTER 2"/>
    <property type="match status" value="1"/>
</dbReference>
<feature type="compositionally biased region" description="Basic and acidic residues" evidence="8">
    <location>
        <begin position="12"/>
        <end position="35"/>
    </location>
</feature>
<feature type="region of interest" description="Disordered" evidence="8">
    <location>
        <begin position="1"/>
        <end position="46"/>
    </location>
</feature>
<sequence length="627" mass="68193">MTRGVYSLLNRDSTDSESHISSDGTHTLDGEEGQTRRHSKRRTVEDESILEAEQEVDAHIGVKKVEAAGKVYGRYSRWVLYISLGLASYIYSLDSSTTYAYLAFAASAFGQHSLIASIQVAQSIILAVGKPVIAKIADVASRGTAYIIVLFCYVIGYTVIASSQNVQTLGGGIIVYAIGYTGLQLLTQIIIADITTLKWRGLVSSLASMPFVLNGFIGPNISNAVLEHLGWRWGYAMFAVLVPATVLPLIITLVWAERRSKQLGIVQQALAEADVPISTPPGEPLRSRIKRVVDQLDLVGLALLGAAVSLILLPLTLSKSAGSTWRKGAILSMLFVGISTLIAFGIWDFRYASRPVIAPRFLRNRSIVFASLIGFFDFASYFLTFTYLYTFVLVVKPWTLLEATYFAQVQTVALTVFAFVGGLLMWRYRRYKSILVGGLLIRLLGVALMIHSRGANASTAELIWTQILQGLGGGFASSASQVGAQASVPHIDVAMVTASTLLFTEIGGAVGSAMAGAIWANTMPSNLAKYLPSLSDIERSRLFGNISSVLDIPRGDPIREGVIEAYDDTMKVMVIAATLLSVPPVLFSLLMPNWYLGDQQNAVDTSLLEDEGDEDTSEDEDREEEER</sequence>
<comment type="similarity">
    <text evidence="2">Belongs to the major facilitator superfamily.</text>
</comment>
<dbReference type="EMBL" id="KQ085977">
    <property type="protein sequence ID" value="KLO12475.1"/>
    <property type="molecule type" value="Genomic_DNA"/>
</dbReference>
<keyword evidence="6" id="KW-0406">Ion transport</keyword>
<dbReference type="OrthoDB" id="2241241at2759"/>
<evidence type="ECO:0000256" key="3">
    <source>
        <dbReference type="ARBA" id="ARBA00022448"/>
    </source>
</evidence>
<keyword evidence="12" id="KW-1185">Reference proteome</keyword>
<keyword evidence="7 9" id="KW-0472">Membrane</keyword>
<feature type="compositionally biased region" description="Acidic residues" evidence="8">
    <location>
        <begin position="607"/>
        <end position="627"/>
    </location>
</feature>
<dbReference type="Gene3D" id="1.20.1250.20">
    <property type="entry name" value="MFS general substrate transporter like domains"/>
    <property type="match status" value="2"/>
</dbReference>
<dbReference type="SUPFAM" id="SSF103473">
    <property type="entry name" value="MFS general substrate transporter"/>
    <property type="match status" value="1"/>
</dbReference>
<gene>
    <name evidence="11" type="ORF">SCHPADRAFT_929233</name>
</gene>
<keyword evidence="3" id="KW-0813">Transport</keyword>
<evidence type="ECO:0000313" key="11">
    <source>
        <dbReference type="EMBL" id="KLO12475.1"/>
    </source>
</evidence>
<feature type="transmembrane region" description="Helical" evidence="9">
    <location>
        <begin position="296"/>
        <end position="317"/>
    </location>
</feature>
<evidence type="ECO:0000256" key="7">
    <source>
        <dbReference type="ARBA" id="ARBA00023136"/>
    </source>
</evidence>
<dbReference type="STRING" id="27342.A0A0H2RKH4"/>
<keyword evidence="5 9" id="KW-1133">Transmembrane helix</keyword>
<protein>
    <submittedName>
        <fullName evidence="11">Drug:h+ antiporter</fullName>
    </submittedName>
</protein>
<feature type="transmembrane region" description="Helical" evidence="9">
    <location>
        <begin position="433"/>
        <end position="450"/>
    </location>
</feature>
<dbReference type="InterPro" id="IPR036259">
    <property type="entry name" value="MFS_trans_sf"/>
</dbReference>
<evidence type="ECO:0000256" key="5">
    <source>
        <dbReference type="ARBA" id="ARBA00022989"/>
    </source>
</evidence>
<evidence type="ECO:0000256" key="8">
    <source>
        <dbReference type="SAM" id="MobiDB-lite"/>
    </source>
</evidence>
<proteinExistence type="inferred from homology"/>
<evidence type="ECO:0000256" key="6">
    <source>
        <dbReference type="ARBA" id="ARBA00023065"/>
    </source>
</evidence>
<feature type="region of interest" description="Disordered" evidence="8">
    <location>
        <begin position="605"/>
        <end position="627"/>
    </location>
</feature>
<feature type="domain" description="Major facilitator superfamily (MFS) profile" evidence="10">
    <location>
        <begin position="80"/>
        <end position="595"/>
    </location>
</feature>
<feature type="transmembrane region" description="Helical" evidence="9">
    <location>
        <begin position="114"/>
        <end position="133"/>
    </location>
</feature>
<dbReference type="PANTHER" id="PTHR23501">
    <property type="entry name" value="MAJOR FACILITATOR SUPERFAMILY"/>
    <property type="match status" value="1"/>
</dbReference>
<dbReference type="GO" id="GO:0005886">
    <property type="term" value="C:plasma membrane"/>
    <property type="evidence" value="ECO:0007669"/>
    <property type="project" value="TreeGrafter"/>
</dbReference>
<dbReference type="Pfam" id="PF07690">
    <property type="entry name" value="MFS_1"/>
    <property type="match status" value="1"/>
</dbReference>
<dbReference type="Proteomes" id="UP000053477">
    <property type="component" value="Unassembled WGS sequence"/>
</dbReference>
<dbReference type="AlphaFoldDB" id="A0A0H2RKH4"/>
<dbReference type="PROSITE" id="PS50850">
    <property type="entry name" value="MFS"/>
    <property type="match status" value="1"/>
</dbReference>
<evidence type="ECO:0000256" key="9">
    <source>
        <dbReference type="SAM" id="Phobius"/>
    </source>
</evidence>
<feature type="transmembrane region" description="Helical" evidence="9">
    <location>
        <begin position="169"/>
        <end position="190"/>
    </location>
</feature>
<evidence type="ECO:0000313" key="12">
    <source>
        <dbReference type="Proteomes" id="UP000053477"/>
    </source>
</evidence>
<evidence type="ECO:0000256" key="1">
    <source>
        <dbReference type="ARBA" id="ARBA00004141"/>
    </source>
</evidence>
<feature type="transmembrane region" description="Helical" evidence="9">
    <location>
        <begin position="202"/>
        <end position="221"/>
    </location>
</feature>
<evidence type="ECO:0000256" key="4">
    <source>
        <dbReference type="ARBA" id="ARBA00022692"/>
    </source>
</evidence>
<keyword evidence="4 9" id="KW-0812">Transmembrane</keyword>
<organism evidence="11 12">
    <name type="scientific">Schizopora paradoxa</name>
    <dbReference type="NCBI Taxonomy" id="27342"/>
    <lineage>
        <taxon>Eukaryota</taxon>
        <taxon>Fungi</taxon>
        <taxon>Dikarya</taxon>
        <taxon>Basidiomycota</taxon>
        <taxon>Agaricomycotina</taxon>
        <taxon>Agaricomycetes</taxon>
        <taxon>Hymenochaetales</taxon>
        <taxon>Schizoporaceae</taxon>
        <taxon>Schizopora</taxon>
    </lineage>
</organism>
<name>A0A0H2RKH4_9AGAM</name>
<feature type="transmembrane region" description="Helical" evidence="9">
    <location>
        <begin position="233"/>
        <end position="256"/>
    </location>
</feature>
<feature type="transmembrane region" description="Helical" evidence="9">
    <location>
        <begin position="329"/>
        <end position="347"/>
    </location>
</feature>
<accession>A0A0H2RKH4</accession>
<feature type="transmembrane region" description="Helical" evidence="9">
    <location>
        <begin position="367"/>
        <end position="393"/>
    </location>
</feature>
<dbReference type="GO" id="GO:0022857">
    <property type="term" value="F:transmembrane transporter activity"/>
    <property type="evidence" value="ECO:0007669"/>
    <property type="project" value="InterPro"/>
</dbReference>
<dbReference type="InParanoid" id="A0A0H2RKH4"/>
<comment type="subcellular location">
    <subcellularLocation>
        <location evidence="1">Membrane</location>
        <topology evidence="1">Multi-pass membrane protein</topology>
    </subcellularLocation>
</comment>
<dbReference type="GO" id="GO:0006811">
    <property type="term" value="P:monoatomic ion transport"/>
    <property type="evidence" value="ECO:0007669"/>
    <property type="project" value="UniProtKB-KW"/>
</dbReference>
<reference evidence="11 12" key="1">
    <citation type="submission" date="2015-04" db="EMBL/GenBank/DDBJ databases">
        <title>Complete genome sequence of Schizopora paradoxa KUC8140, a cosmopolitan wood degrader in East Asia.</title>
        <authorList>
            <consortium name="DOE Joint Genome Institute"/>
            <person name="Min B."/>
            <person name="Park H."/>
            <person name="Jang Y."/>
            <person name="Kim J.-J."/>
            <person name="Kim K.H."/>
            <person name="Pangilinan J."/>
            <person name="Lipzen A."/>
            <person name="Riley R."/>
            <person name="Grigoriev I.V."/>
            <person name="Spatafora J.W."/>
            <person name="Choi I.-G."/>
        </authorList>
    </citation>
    <scope>NUCLEOTIDE SEQUENCE [LARGE SCALE GENOMIC DNA]</scope>
    <source>
        <strain evidence="11 12">KUC8140</strain>
    </source>
</reference>
<feature type="transmembrane region" description="Helical" evidence="9">
    <location>
        <begin position="145"/>
        <end position="163"/>
    </location>
</feature>
<dbReference type="InterPro" id="IPR011701">
    <property type="entry name" value="MFS"/>
</dbReference>
<evidence type="ECO:0000256" key="2">
    <source>
        <dbReference type="ARBA" id="ARBA00008335"/>
    </source>
</evidence>
<evidence type="ECO:0000259" key="10">
    <source>
        <dbReference type="PROSITE" id="PS50850"/>
    </source>
</evidence>
<feature type="transmembrane region" description="Helical" evidence="9">
    <location>
        <begin position="405"/>
        <end position="426"/>
    </location>
</feature>
<feature type="transmembrane region" description="Helical" evidence="9">
    <location>
        <begin position="78"/>
        <end position="102"/>
    </location>
</feature>
<dbReference type="InterPro" id="IPR020846">
    <property type="entry name" value="MFS_dom"/>
</dbReference>